<sequence length="168" mass="18867">MLESCSDLDSSETVREVNLIKENLGNTVSMPKSCMRNYFNNPYNHKLHNLSSMHSAIKLWKPSPEHRVALQAKDKATHNYHILVTQPKSCPGESFLAPESPPPPLLPPYIYIPLDKIDDLLAGDSIVTHQRNNFITWQVQESLGLNSEDSRPESGSRCQLPTWGVDCG</sequence>
<dbReference type="AlphaFoldDB" id="A0AAE0ZV65"/>
<dbReference type="Proteomes" id="UP001283361">
    <property type="component" value="Unassembled WGS sequence"/>
</dbReference>
<comment type="caution">
    <text evidence="1">The sequence shown here is derived from an EMBL/GenBank/DDBJ whole genome shotgun (WGS) entry which is preliminary data.</text>
</comment>
<name>A0AAE0ZV65_9GAST</name>
<reference evidence="1" key="1">
    <citation type="journal article" date="2023" name="G3 (Bethesda)">
        <title>A reference genome for the long-term kleptoplast-retaining sea slug Elysia crispata morphotype clarki.</title>
        <authorList>
            <person name="Eastman K.E."/>
            <person name="Pendleton A.L."/>
            <person name="Shaikh M.A."/>
            <person name="Suttiyut T."/>
            <person name="Ogas R."/>
            <person name="Tomko P."/>
            <person name="Gavelis G."/>
            <person name="Widhalm J.R."/>
            <person name="Wisecaver J.H."/>
        </authorList>
    </citation>
    <scope>NUCLEOTIDE SEQUENCE</scope>
    <source>
        <strain evidence="1">ECLA1</strain>
    </source>
</reference>
<evidence type="ECO:0000313" key="1">
    <source>
        <dbReference type="EMBL" id="KAK3775466.1"/>
    </source>
</evidence>
<dbReference type="EMBL" id="JAWDGP010003317">
    <property type="protein sequence ID" value="KAK3775466.1"/>
    <property type="molecule type" value="Genomic_DNA"/>
</dbReference>
<protein>
    <submittedName>
        <fullName evidence="1">Uncharacterized protein</fullName>
    </submittedName>
</protein>
<accession>A0AAE0ZV65</accession>
<organism evidence="1 2">
    <name type="scientific">Elysia crispata</name>
    <name type="common">lettuce slug</name>
    <dbReference type="NCBI Taxonomy" id="231223"/>
    <lineage>
        <taxon>Eukaryota</taxon>
        <taxon>Metazoa</taxon>
        <taxon>Spiralia</taxon>
        <taxon>Lophotrochozoa</taxon>
        <taxon>Mollusca</taxon>
        <taxon>Gastropoda</taxon>
        <taxon>Heterobranchia</taxon>
        <taxon>Euthyneura</taxon>
        <taxon>Panpulmonata</taxon>
        <taxon>Sacoglossa</taxon>
        <taxon>Placobranchoidea</taxon>
        <taxon>Plakobranchidae</taxon>
        <taxon>Elysia</taxon>
    </lineage>
</organism>
<evidence type="ECO:0000313" key="2">
    <source>
        <dbReference type="Proteomes" id="UP001283361"/>
    </source>
</evidence>
<gene>
    <name evidence="1" type="ORF">RRG08_015312</name>
</gene>
<proteinExistence type="predicted"/>
<keyword evidence="2" id="KW-1185">Reference proteome</keyword>